<dbReference type="KEGG" id="cvn:111119006"/>
<keyword evidence="3" id="KW-1185">Reference proteome</keyword>
<dbReference type="NCBIfam" id="TIGR02464">
    <property type="entry name" value="ribofla_fusion"/>
    <property type="match status" value="1"/>
</dbReference>
<dbReference type="Gene3D" id="1.10.357.40">
    <property type="entry name" value="YbiA-like"/>
    <property type="match status" value="1"/>
</dbReference>
<proteinExistence type="predicted"/>
<feature type="non-terminal residue" evidence="4">
    <location>
        <position position="1"/>
    </location>
</feature>
<dbReference type="SUPFAM" id="SSF143990">
    <property type="entry name" value="YbiA-like"/>
    <property type="match status" value="1"/>
</dbReference>
<sequence>GEKNSEKENNEWSRGKENKTSGGERRHLPDVKHKYEYFGGNHSVFSQWYLSDFEVDGIKFNCAEKYMMYHKAVLMEDYEIADYILTLDDPSEMKQQGRYVRNFDQKLWDENCQAIVAEGNIAKFSQNEKLKATLLSTYPKTLVFASPKDRIWGIGLTEDDPRAWNKKSWSGGNVLGEILTRVRDKLMGMDAKTAQVVVAKTAQVAVAKTAQVAVAKTAQVTVAKTAQTSAKTEYSNCIVS</sequence>
<dbReference type="AlphaFoldDB" id="A0A8B8CH10"/>
<reference evidence="4" key="1">
    <citation type="submission" date="2025-08" db="UniProtKB">
        <authorList>
            <consortium name="RefSeq"/>
        </authorList>
    </citation>
    <scope>IDENTIFICATION</scope>
    <source>
        <tissue evidence="4">Whole sample</tissue>
    </source>
</reference>
<evidence type="ECO:0000259" key="2">
    <source>
        <dbReference type="Pfam" id="PF08719"/>
    </source>
</evidence>
<dbReference type="RefSeq" id="XP_022314469.1">
    <property type="nucleotide sequence ID" value="XM_022458761.1"/>
</dbReference>
<evidence type="ECO:0000313" key="4">
    <source>
        <dbReference type="RefSeq" id="XP_022314469.1"/>
    </source>
</evidence>
<gene>
    <name evidence="4" type="primary">LOC111119006</name>
</gene>
<dbReference type="OrthoDB" id="206452at2759"/>
<evidence type="ECO:0000256" key="1">
    <source>
        <dbReference type="SAM" id="MobiDB-lite"/>
    </source>
</evidence>
<dbReference type="CDD" id="cd15457">
    <property type="entry name" value="NADAR"/>
    <property type="match status" value="1"/>
</dbReference>
<dbReference type="InterPro" id="IPR012816">
    <property type="entry name" value="NADAR"/>
</dbReference>
<dbReference type="InterPro" id="IPR037238">
    <property type="entry name" value="YbiA-like_sf"/>
</dbReference>
<protein>
    <submittedName>
        <fullName evidence="4">Uncharacterized protein LOC111119006</fullName>
    </submittedName>
</protein>
<dbReference type="GeneID" id="111119006"/>
<dbReference type="Proteomes" id="UP000694844">
    <property type="component" value="Chromosome 2"/>
</dbReference>
<dbReference type="Pfam" id="PF08719">
    <property type="entry name" value="NADAR"/>
    <property type="match status" value="1"/>
</dbReference>
<organism evidence="3 4">
    <name type="scientific">Crassostrea virginica</name>
    <name type="common">Eastern oyster</name>
    <dbReference type="NCBI Taxonomy" id="6565"/>
    <lineage>
        <taxon>Eukaryota</taxon>
        <taxon>Metazoa</taxon>
        <taxon>Spiralia</taxon>
        <taxon>Lophotrochozoa</taxon>
        <taxon>Mollusca</taxon>
        <taxon>Bivalvia</taxon>
        <taxon>Autobranchia</taxon>
        <taxon>Pteriomorphia</taxon>
        <taxon>Ostreida</taxon>
        <taxon>Ostreoidea</taxon>
        <taxon>Ostreidae</taxon>
        <taxon>Crassostrea</taxon>
    </lineage>
</organism>
<feature type="domain" description="NADAR" evidence="2">
    <location>
        <begin position="41"/>
        <end position="186"/>
    </location>
</feature>
<evidence type="ECO:0000313" key="3">
    <source>
        <dbReference type="Proteomes" id="UP000694844"/>
    </source>
</evidence>
<name>A0A8B8CH10_CRAVI</name>
<accession>A0A8B8CH10</accession>
<feature type="region of interest" description="Disordered" evidence="1">
    <location>
        <begin position="1"/>
        <end position="26"/>
    </location>
</feature>